<sequence>MAKVVAVCISEKKGEQKHEIPVAELRENHGIVGDAHAGTWHRQVSLLGVESVAKVLQHVSFPLSHGAFAENILTEGICLYKLPVGTKLRIGQALAEVTQIGKECHSDCAIRKTAGDCVMPREGIFVRVLAGGTVRAGDPIELVQTQEL</sequence>
<protein>
    <submittedName>
        <fullName evidence="2">MOSC domain-containing protein</fullName>
    </submittedName>
</protein>
<evidence type="ECO:0000313" key="3">
    <source>
        <dbReference type="Proteomes" id="UP000824258"/>
    </source>
</evidence>
<accession>A0A9D1A789</accession>
<dbReference type="InterPro" id="IPR052716">
    <property type="entry name" value="MOSC_domain"/>
</dbReference>
<reference evidence="2" key="1">
    <citation type="submission" date="2020-10" db="EMBL/GenBank/DDBJ databases">
        <authorList>
            <person name="Gilroy R."/>
        </authorList>
    </citation>
    <scope>NUCLEOTIDE SEQUENCE</scope>
    <source>
        <strain evidence="2">ChiHjej9B8-7071</strain>
    </source>
</reference>
<dbReference type="Gene3D" id="2.40.33.20">
    <property type="entry name" value="PK beta-barrel domain-like"/>
    <property type="match status" value="1"/>
</dbReference>
<proteinExistence type="predicted"/>
<dbReference type="Proteomes" id="UP000824258">
    <property type="component" value="Unassembled WGS sequence"/>
</dbReference>
<dbReference type="GO" id="GO:0030170">
    <property type="term" value="F:pyridoxal phosphate binding"/>
    <property type="evidence" value="ECO:0007669"/>
    <property type="project" value="InterPro"/>
</dbReference>
<dbReference type="Pfam" id="PF03473">
    <property type="entry name" value="MOSC"/>
    <property type="match status" value="1"/>
</dbReference>
<evidence type="ECO:0000313" key="2">
    <source>
        <dbReference type="EMBL" id="HIR09261.1"/>
    </source>
</evidence>
<organism evidence="2 3">
    <name type="scientific">Candidatus Avoscillospira stercoripullorum</name>
    <dbReference type="NCBI Taxonomy" id="2840709"/>
    <lineage>
        <taxon>Bacteria</taxon>
        <taxon>Bacillati</taxon>
        <taxon>Bacillota</taxon>
        <taxon>Clostridia</taxon>
        <taxon>Eubacteriales</taxon>
        <taxon>Oscillospiraceae</taxon>
        <taxon>Oscillospiraceae incertae sedis</taxon>
        <taxon>Candidatus Avoscillospira</taxon>
    </lineage>
</organism>
<dbReference type="EMBL" id="DVGD01000072">
    <property type="protein sequence ID" value="HIR09261.1"/>
    <property type="molecule type" value="Genomic_DNA"/>
</dbReference>
<dbReference type="GO" id="GO:0003824">
    <property type="term" value="F:catalytic activity"/>
    <property type="evidence" value="ECO:0007669"/>
    <property type="project" value="InterPro"/>
</dbReference>
<gene>
    <name evidence="2" type="ORF">IAA70_02530</name>
</gene>
<reference evidence="2" key="2">
    <citation type="journal article" date="2021" name="PeerJ">
        <title>Extensive microbial diversity within the chicken gut microbiome revealed by metagenomics and culture.</title>
        <authorList>
            <person name="Gilroy R."/>
            <person name="Ravi A."/>
            <person name="Getino M."/>
            <person name="Pursley I."/>
            <person name="Horton D.L."/>
            <person name="Alikhan N.F."/>
            <person name="Baker D."/>
            <person name="Gharbi K."/>
            <person name="Hall N."/>
            <person name="Watson M."/>
            <person name="Adriaenssens E.M."/>
            <person name="Foster-Nyarko E."/>
            <person name="Jarju S."/>
            <person name="Secka A."/>
            <person name="Antonio M."/>
            <person name="Oren A."/>
            <person name="Chaudhuri R.R."/>
            <person name="La Ragione R."/>
            <person name="Hildebrand F."/>
            <person name="Pallen M.J."/>
        </authorList>
    </citation>
    <scope>NUCLEOTIDE SEQUENCE</scope>
    <source>
        <strain evidence="2">ChiHjej9B8-7071</strain>
    </source>
</reference>
<comment type="caution">
    <text evidence="2">The sequence shown here is derived from an EMBL/GenBank/DDBJ whole genome shotgun (WGS) entry which is preliminary data.</text>
</comment>
<dbReference type="SUPFAM" id="SSF50800">
    <property type="entry name" value="PK beta-barrel domain-like"/>
    <property type="match status" value="1"/>
</dbReference>
<dbReference type="AlphaFoldDB" id="A0A9D1A789"/>
<feature type="domain" description="MOSC" evidence="1">
    <location>
        <begin position="14"/>
        <end position="143"/>
    </location>
</feature>
<dbReference type="InterPro" id="IPR011037">
    <property type="entry name" value="Pyrv_Knase-like_insert_dom_sf"/>
</dbReference>
<evidence type="ECO:0000259" key="1">
    <source>
        <dbReference type="PROSITE" id="PS51340"/>
    </source>
</evidence>
<dbReference type="InterPro" id="IPR005302">
    <property type="entry name" value="MoCF_Sase_C"/>
</dbReference>
<dbReference type="GO" id="GO:0030151">
    <property type="term" value="F:molybdenum ion binding"/>
    <property type="evidence" value="ECO:0007669"/>
    <property type="project" value="InterPro"/>
</dbReference>
<dbReference type="PANTHER" id="PTHR36930:SF1">
    <property type="entry name" value="MOSC DOMAIN-CONTAINING PROTEIN"/>
    <property type="match status" value="1"/>
</dbReference>
<dbReference type="PANTHER" id="PTHR36930">
    <property type="entry name" value="METAL-SULFUR CLUSTER BIOSYNTHESIS PROTEINS YUAD-RELATED"/>
    <property type="match status" value="1"/>
</dbReference>
<name>A0A9D1A789_9FIRM</name>
<dbReference type="PROSITE" id="PS51340">
    <property type="entry name" value="MOSC"/>
    <property type="match status" value="1"/>
</dbReference>